<dbReference type="Pfam" id="PF02633">
    <property type="entry name" value="Creatininase"/>
    <property type="match status" value="1"/>
</dbReference>
<evidence type="ECO:0000256" key="4">
    <source>
        <dbReference type="ARBA" id="ARBA00022833"/>
    </source>
</evidence>
<proteinExistence type="inferred from homology"/>
<dbReference type="Gene3D" id="3.40.50.10310">
    <property type="entry name" value="Creatininase"/>
    <property type="match status" value="1"/>
</dbReference>
<dbReference type="SUPFAM" id="SSF102215">
    <property type="entry name" value="Creatininase"/>
    <property type="match status" value="1"/>
</dbReference>
<reference evidence="7" key="1">
    <citation type="journal article" date="2019" name="Int. J. Syst. Evol. Microbiol.">
        <title>The Global Catalogue of Microorganisms (GCM) 10K type strain sequencing project: providing services to taxonomists for standard genome sequencing and annotation.</title>
        <authorList>
            <consortium name="The Broad Institute Genomics Platform"/>
            <consortium name="The Broad Institute Genome Sequencing Center for Infectious Disease"/>
            <person name="Wu L."/>
            <person name="Ma J."/>
        </authorList>
    </citation>
    <scope>NUCLEOTIDE SEQUENCE [LARGE SCALE GENOMIC DNA]</scope>
    <source>
        <strain evidence="7">CGMCC 1.12470</strain>
    </source>
</reference>
<keyword evidence="2" id="KW-0479">Metal-binding</keyword>
<dbReference type="InterPro" id="IPR024087">
    <property type="entry name" value="Creatininase-like_sf"/>
</dbReference>
<evidence type="ECO:0000256" key="1">
    <source>
        <dbReference type="ARBA" id="ARBA00001947"/>
    </source>
</evidence>
<gene>
    <name evidence="6" type="ORF">ACFSL4_06010</name>
</gene>
<name>A0ABW4IMK5_9ACTN</name>
<dbReference type="PANTHER" id="PTHR35005">
    <property type="entry name" value="3-DEHYDRO-SCYLLO-INOSOSE HYDROLASE"/>
    <property type="match status" value="1"/>
</dbReference>
<dbReference type="EMBL" id="JBHUDX010000013">
    <property type="protein sequence ID" value="MFD1657786.1"/>
    <property type="molecule type" value="Genomic_DNA"/>
</dbReference>
<dbReference type="Proteomes" id="UP001597261">
    <property type="component" value="Unassembled WGS sequence"/>
</dbReference>
<evidence type="ECO:0000256" key="5">
    <source>
        <dbReference type="ARBA" id="ARBA00024029"/>
    </source>
</evidence>
<comment type="cofactor">
    <cofactor evidence="1">
        <name>Zn(2+)</name>
        <dbReference type="ChEBI" id="CHEBI:29105"/>
    </cofactor>
</comment>
<comment type="caution">
    <text evidence="6">The sequence shown here is derived from an EMBL/GenBank/DDBJ whole genome shotgun (WGS) entry which is preliminary data.</text>
</comment>
<protein>
    <submittedName>
        <fullName evidence="6">Creatininase family protein</fullName>
    </submittedName>
</protein>
<dbReference type="RefSeq" id="WP_381079282.1">
    <property type="nucleotide sequence ID" value="NZ_JBHUDX010000013.1"/>
</dbReference>
<dbReference type="PANTHER" id="PTHR35005:SF1">
    <property type="entry name" value="2-AMINO-5-FORMYLAMINO-6-RIBOSYLAMINOPYRIMIDIN-4(3H)-ONE 5'-MONOPHOSPHATE DEFORMYLASE"/>
    <property type="match status" value="1"/>
</dbReference>
<comment type="similarity">
    <text evidence="5">Belongs to the creatininase superfamily.</text>
</comment>
<evidence type="ECO:0000313" key="6">
    <source>
        <dbReference type="EMBL" id="MFD1657786.1"/>
    </source>
</evidence>
<evidence type="ECO:0000256" key="2">
    <source>
        <dbReference type="ARBA" id="ARBA00022723"/>
    </source>
</evidence>
<keyword evidence="4" id="KW-0862">Zinc</keyword>
<accession>A0ABW4IMK5</accession>
<keyword evidence="3" id="KW-0378">Hydrolase</keyword>
<evidence type="ECO:0000256" key="3">
    <source>
        <dbReference type="ARBA" id="ARBA00022801"/>
    </source>
</evidence>
<organism evidence="6 7">
    <name type="scientific">Streptomyces caeni</name>
    <dbReference type="NCBI Taxonomy" id="2307231"/>
    <lineage>
        <taxon>Bacteria</taxon>
        <taxon>Bacillati</taxon>
        <taxon>Actinomycetota</taxon>
        <taxon>Actinomycetes</taxon>
        <taxon>Kitasatosporales</taxon>
        <taxon>Streptomycetaceae</taxon>
        <taxon>Streptomyces</taxon>
    </lineage>
</organism>
<sequence>MSDVLWNRLTAPALRRLAAQGAPVLLPVGSTEQHGPHLPTGVDDFLSAEVCRRTAVLMAARGRPAVVAPSLWCGLSDHHVEFGGTFTLTLPTYHMVLRDLCRSILTAGFAKILVVNGHGGNVTALNALSNELSRELSASIAVTSYFTAGGARTAEVLEKQETLMHACEGETSMMMTVAPELVDLDRLEEATGPDIALQSAPDHIVHVPRPFKDVTATGVAGDARLATREKGEAILDASATALAAWLLEWTGGDGSRTRPKATDSVL</sequence>
<evidence type="ECO:0000313" key="7">
    <source>
        <dbReference type="Proteomes" id="UP001597261"/>
    </source>
</evidence>
<dbReference type="InterPro" id="IPR003785">
    <property type="entry name" value="Creatininase/forma_Hydrolase"/>
</dbReference>
<keyword evidence="7" id="KW-1185">Reference proteome</keyword>